<keyword evidence="1" id="KW-0732">Signal</keyword>
<dbReference type="GO" id="GO:0009279">
    <property type="term" value="C:cell outer membrane"/>
    <property type="evidence" value="ECO:0007669"/>
    <property type="project" value="TreeGrafter"/>
</dbReference>
<dbReference type="AlphaFoldDB" id="W7YDU4"/>
<dbReference type="PANTHER" id="PTHR30069:SF29">
    <property type="entry name" value="HEMOGLOBIN AND HEMOGLOBIN-HAPTOGLOBIN-BINDING PROTEIN 1-RELATED"/>
    <property type="match status" value="1"/>
</dbReference>
<dbReference type="PANTHER" id="PTHR30069">
    <property type="entry name" value="TONB-DEPENDENT OUTER MEMBRANE RECEPTOR"/>
    <property type="match status" value="1"/>
</dbReference>
<feature type="domain" description="TonB-dependent receptor plug" evidence="2">
    <location>
        <begin position="200"/>
        <end position="296"/>
    </location>
</feature>
<keyword evidence="4" id="KW-1185">Reference proteome</keyword>
<dbReference type="SUPFAM" id="SSF56935">
    <property type="entry name" value="Porins"/>
    <property type="match status" value="1"/>
</dbReference>
<dbReference type="Pfam" id="PF07715">
    <property type="entry name" value="Plug"/>
    <property type="match status" value="1"/>
</dbReference>
<dbReference type="GO" id="GO:0044718">
    <property type="term" value="P:siderophore transmembrane transport"/>
    <property type="evidence" value="ECO:0007669"/>
    <property type="project" value="TreeGrafter"/>
</dbReference>
<keyword evidence="3" id="KW-0675">Receptor</keyword>
<dbReference type="eggNOG" id="COG4771">
    <property type="taxonomic scope" value="Bacteria"/>
</dbReference>
<protein>
    <submittedName>
        <fullName evidence="3">Outer membrane cobalamin receptor protein</fullName>
    </submittedName>
</protein>
<evidence type="ECO:0000313" key="4">
    <source>
        <dbReference type="Proteomes" id="UP000019402"/>
    </source>
</evidence>
<gene>
    <name evidence="3" type="ORF">JCM21142_104388</name>
</gene>
<accession>W7YDU4</accession>
<dbReference type="Proteomes" id="UP000019402">
    <property type="component" value="Unassembled WGS sequence"/>
</dbReference>
<dbReference type="InterPro" id="IPR008969">
    <property type="entry name" value="CarboxyPept-like_regulatory"/>
</dbReference>
<organism evidence="3 4">
    <name type="scientific">Saccharicrinis fermentans DSM 9555 = JCM 21142</name>
    <dbReference type="NCBI Taxonomy" id="869213"/>
    <lineage>
        <taxon>Bacteria</taxon>
        <taxon>Pseudomonadati</taxon>
        <taxon>Bacteroidota</taxon>
        <taxon>Bacteroidia</taxon>
        <taxon>Marinilabiliales</taxon>
        <taxon>Marinilabiliaceae</taxon>
        <taxon>Saccharicrinis</taxon>
    </lineage>
</organism>
<reference evidence="3 4" key="1">
    <citation type="journal article" date="2014" name="Genome Announc.">
        <title>Draft Genome Sequence of Cytophaga fermentans JCM 21142T, a Facultative Anaerobe Isolated from Marine Mud.</title>
        <authorList>
            <person name="Starns D."/>
            <person name="Oshima K."/>
            <person name="Suda W."/>
            <person name="Iino T."/>
            <person name="Yuki M."/>
            <person name="Inoue J."/>
            <person name="Kitamura K."/>
            <person name="Iida T."/>
            <person name="Darby A."/>
            <person name="Hattori M."/>
            <person name="Ohkuma M."/>
        </authorList>
    </citation>
    <scope>NUCLEOTIDE SEQUENCE [LARGE SCALE GENOMIC DNA]</scope>
    <source>
        <strain evidence="3 4">JCM 21142</strain>
    </source>
</reference>
<dbReference type="SUPFAM" id="SSF49464">
    <property type="entry name" value="Carboxypeptidase regulatory domain-like"/>
    <property type="match status" value="1"/>
</dbReference>
<dbReference type="InterPro" id="IPR039426">
    <property type="entry name" value="TonB-dep_rcpt-like"/>
</dbReference>
<dbReference type="STRING" id="869213.GCA_000517085_01591"/>
<evidence type="ECO:0000313" key="3">
    <source>
        <dbReference type="EMBL" id="GAF05643.1"/>
    </source>
</evidence>
<comment type="caution">
    <text evidence="3">The sequence shown here is derived from an EMBL/GenBank/DDBJ whole genome shotgun (WGS) entry which is preliminary data.</text>
</comment>
<sequence length="787" mass="88786">MLLSLSCIVNSFAQSILDKFVTIQIKSGSTAEILNAIEIETSITFSYSNKVCISDYIELSSNRNTIKGFLDEVFASCAIDVTEKKRKILILPEEIQQAEKFTISGFVKNVENDEILIGSSIYDAVLWEGTTSNNFGFYSLTLPKGNIILNCSFVGYHSVQHSFFLDKDTIINFDLLYNTKLEEIPVVSFIVKEGINTTRTSTINVPIEQIQKFPAFLGEVDVIKTLQLLPGINSGSEGVSGLFVRGGGVDQNLYLLDDVPVYNISHLFGFFSVFNADALNNISVTKGGFPARYGGRLSSVIDIRMKDGNQEKIGGTVSIGMMSSKFALDGPLYKDKTTFSLSVRRSYFDLFAMPIQSQSNTRTAFYFYDTNGKITHKLSNKSKLYLSFYGGRDRFFTKYNYNKVRDPNQPADENHTLDINDQGYSGWGNAVGSLRWNQIYNEKLFSNISLSFSNYSYFVGYEEHSISPGIWNYFEQRYHSGISDVMLKTNFDYFMNPKHHIRFGTSYTNHSFNPGADVLRRTQNTTTVLDSTIGGNKVFGQEMFLYIEDDFAISQSLKMNLGIHTSTYNTQNKTYYSVQPRISARLLLDPKFAIKAAYSKMTQYMHLLGSSSVSLPTDLWIPVTSNIAPQHANQIALGIKWQWQQGFDLTVEGYTKDYKNLLISTYNRSILNNNPSALNNLTYGNGYSKGIELLIHKKTGKLTGWIGYSLSKSRQKFQQINNGKEFPSANDRGNSIGLFSNYKIHDQVDLALTWSFGTGNAVTLPSQKFYTPTLPTQYIRRIHHVLF</sequence>
<dbReference type="OrthoDB" id="9803050at2"/>
<evidence type="ECO:0000256" key="1">
    <source>
        <dbReference type="ARBA" id="ARBA00022729"/>
    </source>
</evidence>
<evidence type="ECO:0000259" key="2">
    <source>
        <dbReference type="Pfam" id="PF07715"/>
    </source>
</evidence>
<dbReference type="RefSeq" id="WP_161636333.1">
    <property type="nucleotide sequence ID" value="NZ_BAMD01000103.1"/>
</dbReference>
<dbReference type="EMBL" id="BAMD01000103">
    <property type="protein sequence ID" value="GAF05643.1"/>
    <property type="molecule type" value="Genomic_DNA"/>
</dbReference>
<dbReference type="Pfam" id="PF13715">
    <property type="entry name" value="CarbopepD_reg_2"/>
    <property type="match status" value="1"/>
</dbReference>
<dbReference type="GO" id="GO:0015344">
    <property type="term" value="F:siderophore uptake transmembrane transporter activity"/>
    <property type="evidence" value="ECO:0007669"/>
    <property type="project" value="TreeGrafter"/>
</dbReference>
<dbReference type="Gene3D" id="2.170.130.10">
    <property type="entry name" value="TonB-dependent receptor, plug domain"/>
    <property type="match status" value="1"/>
</dbReference>
<dbReference type="InterPro" id="IPR012910">
    <property type="entry name" value="Plug_dom"/>
</dbReference>
<proteinExistence type="predicted"/>
<dbReference type="InterPro" id="IPR037066">
    <property type="entry name" value="Plug_dom_sf"/>
</dbReference>
<name>W7YDU4_9BACT</name>